<gene>
    <name evidence="3" type="ORF">M9458_052818</name>
</gene>
<dbReference type="PANTHER" id="PTHR11567:SF180">
    <property type="entry name" value="LYSOSOMAL ACID PHOSPHATASE"/>
    <property type="match status" value="1"/>
</dbReference>
<feature type="non-terminal residue" evidence="3">
    <location>
        <position position="1"/>
    </location>
</feature>
<feature type="non-terminal residue" evidence="3">
    <location>
        <position position="95"/>
    </location>
</feature>
<keyword evidence="1" id="KW-0378">Hydrolase</keyword>
<evidence type="ECO:0000256" key="1">
    <source>
        <dbReference type="ARBA" id="ARBA00022801"/>
    </source>
</evidence>
<protein>
    <recommendedName>
        <fullName evidence="5">Prostatic acid phosphatase</fullName>
    </recommendedName>
</protein>
<proteinExistence type="predicted"/>
<organism evidence="3 4">
    <name type="scientific">Cirrhinus mrigala</name>
    <name type="common">Mrigala</name>
    <dbReference type="NCBI Taxonomy" id="683832"/>
    <lineage>
        <taxon>Eukaryota</taxon>
        <taxon>Metazoa</taxon>
        <taxon>Chordata</taxon>
        <taxon>Craniata</taxon>
        <taxon>Vertebrata</taxon>
        <taxon>Euteleostomi</taxon>
        <taxon>Actinopterygii</taxon>
        <taxon>Neopterygii</taxon>
        <taxon>Teleostei</taxon>
        <taxon>Ostariophysi</taxon>
        <taxon>Cypriniformes</taxon>
        <taxon>Cyprinidae</taxon>
        <taxon>Labeoninae</taxon>
        <taxon>Labeonini</taxon>
        <taxon>Cirrhinus</taxon>
    </lineage>
</organism>
<keyword evidence="4" id="KW-1185">Reference proteome</keyword>
<evidence type="ECO:0008006" key="5">
    <source>
        <dbReference type="Google" id="ProtNLM"/>
    </source>
</evidence>
<keyword evidence="2" id="KW-0325">Glycoprotein</keyword>
<dbReference type="Gene3D" id="3.40.50.1240">
    <property type="entry name" value="Phosphoglycerate mutase-like"/>
    <property type="match status" value="1"/>
</dbReference>
<accession>A0ABD0MP05</accession>
<evidence type="ECO:0000313" key="4">
    <source>
        <dbReference type="Proteomes" id="UP001529510"/>
    </source>
</evidence>
<sequence>HDTTVVALQEALNVSNGLQPPYASCHLIELYQEENGAFSVEMFYRNGTDVSELHPVSLPGCSQSCPLQDFVNLTREVIPQDRKKECQLKKETTHT</sequence>
<dbReference type="InterPro" id="IPR050645">
    <property type="entry name" value="Histidine_acid_phosphatase"/>
</dbReference>
<comment type="caution">
    <text evidence="3">The sequence shown here is derived from an EMBL/GenBank/DDBJ whole genome shotgun (WGS) entry which is preliminary data.</text>
</comment>
<dbReference type="AlphaFoldDB" id="A0ABD0MP05"/>
<dbReference type="EMBL" id="JAMKFB020000221">
    <property type="protein sequence ID" value="KAL0151817.1"/>
    <property type="molecule type" value="Genomic_DNA"/>
</dbReference>
<name>A0ABD0MP05_CIRMR</name>
<reference evidence="3 4" key="1">
    <citation type="submission" date="2024-05" db="EMBL/GenBank/DDBJ databases">
        <title>Genome sequencing and assembly of Indian major carp, Cirrhinus mrigala (Hamilton, 1822).</title>
        <authorList>
            <person name="Mohindra V."/>
            <person name="Chowdhury L.M."/>
            <person name="Lal K."/>
            <person name="Jena J.K."/>
        </authorList>
    </citation>
    <scope>NUCLEOTIDE SEQUENCE [LARGE SCALE GENOMIC DNA]</scope>
    <source>
        <strain evidence="3">CM1030</strain>
        <tissue evidence="3">Blood</tissue>
    </source>
</reference>
<dbReference type="Proteomes" id="UP001529510">
    <property type="component" value="Unassembled WGS sequence"/>
</dbReference>
<evidence type="ECO:0000313" key="3">
    <source>
        <dbReference type="EMBL" id="KAL0151817.1"/>
    </source>
</evidence>
<dbReference type="PANTHER" id="PTHR11567">
    <property type="entry name" value="ACID PHOSPHATASE-RELATED"/>
    <property type="match status" value="1"/>
</dbReference>
<dbReference type="SUPFAM" id="SSF53254">
    <property type="entry name" value="Phosphoglycerate mutase-like"/>
    <property type="match status" value="1"/>
</dbReference>
<dbReference type="GO" id="GO:0016787">
    <property type="term" value="F:hydrolase activity"/>
    <property type="evidence" value="ECO:0007669"/>
    <property type="project" value="UniProtKB-KW"/>
</dbReference>
<dbReference type="InterPro" id="IPR029033">
    <property type="entry name" value="His_PPase_superfam"/>
</dbReference>
<evidence type="ECO:0000256" key="2">
    <source>
        <dbReference type="ARBA" id="ARBA00023180"/>
    </source>
</evidence>